<feature type="transmembrane region" description="Helical" evidence="1">
    <location>
        <begin position="113"/>
        <end position="136"/>
    </location>
</feature>
<protein>
    <submittedName>
        <fullName evidence="2">Nucleoside recognition protein</fullName>
    </submittedName>
</protein>
<feature type="transmembrane region" description="Helical" evidence="1">
    <location>
        <begin position="60"/>
        <end position="79"/>
    </location>
</feature>
<dbReference type="KEGG" id="dalk:DSCA_45700"/>
<evidence type="ECO:0000256" key="1">
    <source>
        <dbReference type="SAM" id="Phobius"/>
    </source>
</evidence>
<keyword evidence="3" id="KW-1185">Reference proteome</keyword>
<dbReference type="AlphaFoldDB" id="A0A5K7YQJ9"/>
<evidence type="ECO:0000313" key="3">
    <source>
        <dbReference type="Proteomes" id="UP000427906"/>
    </source>
</evidence>
<keyword evidence="1" id="KW-0472">Membrane</keyword>
<accession>A0A5K7YQJ9</accession>
<dbReference type="PANTHER" id="PTHR38139:SF1">
    <property type="entry name" value="NUCLEOSIDE TRANSPORTER_FEOB GTPASE GATE DOMAIN-CONTAINING PROTEIN"/>
    <property type="match status" value="1"/>
</dbReference>
<keyword evidence="1" id="KW-0812">Transmembrane</keyword>
<dbReference type="EMBL" id="AP021874">
    <property type="protein sequence ID" value="BBO70640.1"/>
    <property type="molecule type" value="Genomic_DNA"/>
</dbReference>
<feature type="transmembrane region" description="Helical" evidence="1">
    <location>
        <begin position="263"/>
        <end position="281"/>
    </location>
</feature>
<dbReference type="RefSeq" id="WP_155318576.1">
    <property type="nucleotide sequence ID" value="NZ_AP021874.1"/>
</dbReference>
<evidence type="ECO:0000313" key="2">
    <source>
        <dbReference type="EMBL" id="BBO70640.1"/>
    </source>
</evidence>
<dbReference type="PANTHER" id="PTHR38139">
    <property type="entry name" value="GATE DOMAIN-CONTAINING PROTEIN"/>
    <property type="match status" value="1"/>
</dbReference>
<feature type="transmembrane region" description="Helical" evidence="1">
    <location>
        <begin position="190"/>
        <end position="209"/>
    </location>
</feature>
<sequence>MEVIRISLEMTAQLVFRMGTVMFVSLFGVELLMQLGAMAYLRPVGRPVARLANLPSESALSFLAAIGSMIAAHTMAARYHRDGAITARELTATGVLNTVPFHFKETFTYQLPVVLPLLGLELCLIYITVFWLTGLIKIGFVIGYGRLRIRTRVGRRDAFDGLTCNPEETDCSPRSWRQVLGDTWAARRSMFVRMILMLATVTLIVQLLVHQGAMAVFENFIVPLTSLFDLPSSLVGPISAYLFSPTVGITYMSNLLAQDRVTAYQTIVALLAASLLMIPLTRLRRTLPRYIAIYGMQPGTRICALTSAFSMLSRVIVLCLVLLFFRG</sequence>
<gene>
    <name evidence="2" type="ORF">DSCA_45700</name>
</gene>
<name>A0A5K7YQJ9_9BACT</name>
<dbReference type="InterPro" id="IPR038880">
    <property type="entry name" value="MJ0871-like"/>
</dbReference>
<dbReference type="OrthoDB" id="5415003at2"/>
<reference evidence="2 3" key="1">
    <citation type="submission" date="2019-11" db="EMBL/GenBank/DDBJ databases">
        <title>Comparative genomics of hydrocarbon-degrading Desulfosarcina strains.</title>
        <authorList>
            <person name="Watanabe M."/>
            <person name="Kojima H."/>
            <person name="Fukui M."/>
        </authorList>
    </citation>
    <scope>NUCLEOTIDE SEQUENCE [LARGE SCALE GENOMIC DNA]</scope>
    <source>
        <strain evidence="2 3">PL12</strain>
    </source>
</reference>
<feature type="transmembrane region" description="Helical" evidence="1">
    <location>
        <begin position="21"/>
        <end position="40"/>
    </location>
</feature>
<organism evidence="2 3">
    <name type="scientific">Desulfosarcina alkanivorans</name>
    <dbReference type="NCBI Taxonomy" id="571177"/>
    <lineage>
        <taxon>Bacteria</taxon>
        <taxon>Pseudomonadati</taxon>
        <taxon>Thermodesulfobacteriota</taxon>
        <taxon>Desulfobacteria</taxon>
        <taxon>Desulfobacterales</taxon>
        <taxon>Desulfosarcinaceae</taxon>
        <taxon>Desulfosarcina</taxon>
    </lineage>
</organism>
<proteinExistence type="predicted"/>
<keyword evidence="1" id="KW-1133">Transmembrane helix</keyword>
<feature type="transmembrane region" description="Helical" evidence="1">
    <location>
        <begin position="302"/>
        <end position="325"/>
    </location>
</feature>
<dbReference type="Proteomes" id="UP000427906">
    <property type="component" value="Chromosome"/>
</dbReference>